<dbReference type="GO" id="GO:0005829">
    <property type="term" value="C:cytosol"/>
    <property type="evidence" value="ECO:0007669"/>
    <property type="project" value="TreeGrafter"/>
</dbReference>
<protein>
    <submittedName>
        <fullName evidence="2">Probable O-sialoglycoprotein endopeptidase protein</fullName>
    </submittedName>
</protein>
<sequence length="232" mass="23927">MPQSGAHLILAIDTALDDCSAAVFDARANLVLGKRTERIGRGHAERLPAVIDAALAEASSEFSDIAMIAVTIGPGSFTGVRVGVAAARGYALALAIPAIGVTTLEVMAEAVRRDTPVLAVHDAKRGEVYALLMGADGEILKAPEALDPAALVDFAGAAGERLVLAGSASGIAADLFGIERTATADPTSQIDVAVVARLVAEGRSQQPVKPLYLRNADAKPPSRHFNLFAEPT</sequence>
<dbReference type="STRING" id="217511.GCA_001463845_02026"/>
<dbReference type="GO" id="GO:0002949">
    <property type="term" value="P:tRNA threonylcarbamoyladenosine modification"/>
    <property type="evidence" value="ECO:0007669"/>
    <property type="project" value="InterPro"/>
</dbReference>
<gene>
    <name evidence="2" type="ORF">FP2506_18744</name>
</gene>
<evidence type="ECO:0000259" key="1">
    <source>
        <dbReference type="Pfam" id="PF00814"/>
    </source>
</evidence>
<dbReference type="SUPFAM" id="SSF53067">
    <property type="entry name" value="Actin-like ATPase domain"/>
    <property type="match status" value="2"/>
</dbReference>
<organism evidence="2 3">
    <name type="scientific">Fulvimarina pelagi HTCC2506</name>
    <dbReference type="NCBI Taxonomy" id="314231"/>
    <lineage>
        <taxon>Bacteria</taxon>
        <taxon>Pseudomonadati</taxon>
        <taxon>Pseudomonadota</taxon>
        <taxon>Alphaproteobacteria</taxon>
        <taxon>Hyphomicrobiales</taxon>
        <taxon>Aurantimonadaceae</taxon>
        <taxon>Fulvimarina</taxon>
    </lineage>
</organism>
<dbReference type="EMBL" id="AATP01000005">
    <property type="protein sequence ID" value="EAU40955.1"/>
    <property type="molecule type" value="Genomic_DNA"/>
</dbReference>
<dbReference type="InterPro" id="IPR000905">
    <property type="entry name" value="Gcp-like_dom"/>
</dbReference>
<dbReference type="Proteomes" id="UP000004310">
    <property type="component" value="Unassembled WGS sequence"/>
</dbReference>
<dbReference type="HOGENOM" id="CLU_064886_3_0_5"/>
<keyword evidence="3" id="KW-1185">Reference proteome</keyword>
<feature type="domain" description="Gcp-like" evidence="1">
    <location>
        <begin position="40"/>
        <end position="148"/>
    </location>
</feature>
<dbReference type="Gene3D" id="3.30.420.40">
    <property type="match status" value="2"/>
</dbReference>
<name>Q0G0N4_9HYPH</name>
<dbReference type="InterPro" id="IPR043129">
    <property type="entry name" value="ATPase_NBD"/>
</dbReference>
<dbReference type="eggNOG" id="COG1214">
    <property type="taxonomic scope" value="Bacteria"/>
</dbReference>
<evidence type="ECO:0000313" key="3">
    <source>
        <dbReference type="Proteomes" id="UP000004310"/>
    </source>
</evidence>
<dbReference type="Pfam" id="PF00814">
    <property type="entry name" value="TsaD"/>
    <property type="match status" value="1"/>
</dbReference>
<dbReference type="AlphaFoldDB" id="Q0G0N4"/>
<dbReference type="PANTHER" id="PTHR11735">
    <property type="entry name" value="TRNA N6-ADENOSINE THREONYLCARBAMOYLTRANSFERASE"/>
    <property type="match status" value="1"/>
</dbReference>
<evidence type="ECO:0000313" key="2">
    <source>
        <dbReference type="EMBL" id="EAU40955.1"/>
    </source>
</evidence>
<proteinExistence type="predicted"/>
<reference evidence="2 3" key="1">
    <citation type="journal article" date="2010" name="J. Bacteriol.">
        <title>Genome sequence of Fulvimarina pelagi HTCC2506T, a Mn(II)-oxidizing alphaproteobacterium possessing an aerobic anoxygenic photosynthetic gene cluster and Xanthorhodopsin.</title>
        <authorList>
            <person name="Kang I."/>
            <person name="Oh H.M."/>
            <person name="Lim S.I."/>
            <person name="Ferriera S."/>
            <person name="Giovannoni S.J."/>
            <person name="Cho J.C."/>
        </authorList>
    </citation>
    <scope>NUCLEOTIDE SEQUENCE [LARGE SCALE GENOMIC DNA]</scope>
    <source>
        <strain evidence="2 3">HTCC2506</strain>
    </source>
</reference>
<accession>Q0G0N4</accession>
<dbReference type="RefSeq" id="WP_007068863.1">
    <property type="nucleotide sequence ID" value="NZ_DS022272.1"/>
</dbReference>
<dbReference type="PANTHER" id="PTHR11735:SF11">
    <property type="entry name" value="TRNA THREONYLCARBAMOYLADENOSINE BIOSYNTHESIS PROTEIN TSAB"/>
    <property type="match status" value="1"/>
</dbReference>
<dbReference type="NCBIfam" id="TIGR03725">
    <property type="entry name" value="T6A_YeaZ"/>
    <property type="match status" value="1"/>
</dbReference>
<dbReference type="InterPro" id="IPR022496">
    <property type="entry name" value="T6A_TsaB"/>
</dbReference>
<comment type="caution">
    <text evidence="2">The sequence shown here is derived from an EMBL/GenBank/DDBJ whole genome shotgun (WGS) entry which is preliminary data.</text>
</comment>
<dbReference type="CDD" id="cd24032">
    <property type="entry name" value="ASKHA_NBD_TsaB"/>
    <property type="match status" value="1"/>
</dbReference>